<evidence type="ECO:0000313" key="3">
    <source>
        <dbReference type="Proteomes" id="UP000280834"/>
    </source>
</evidence>
<feature type="compositionally biased region" description="Basic and acidic residues" evidence="1">
    <location>
        <begin position="1"/>
        <end position="17"/>
    </location>
</feature>
<protein>
    <submittedName>
        <fullName evidence="4">Kinesin motor domain-containing protein</fullName>
    </submittedName>
</protein>
<dbReference type="WBParaSite" id="BTMF_0000463601-mRNA-1">
    <property type="protein sequence ID" value="BTMF_0000463601-mRNA-1"/>
    <property type="gene ID" value="BTMF_0000463601"/>
</dbReference>
<keyword evidence="3" id="KW-1185">Reference proteome</keyword>
<reference evidence="2 3" key="2">
    <citation type="submission" date="2018-11" db="EMBL/GenBank/DDBJ databases">
        <authorList>
            <consortium name="Pathogen Informatics"/>
        </authorList>
    </citation>
    <scope>NUCLEOTIDE SEQUENCE [LARGE SCALE GENOMIC DNA]</scope>
</reference>
<organism evidence="4">
    <name type="scientific">Brugia timori</name>
    <dbReference type="NCBI Taxonomy" id="42155"/>
    <lineage>
        <taxon>Eukaryota</taxon>
        <taxon>Metazoa</taxon>
        <taxon>Ecdysozoa</taxon>
        <taxon>Nematoda</taxon>
        <taxon>Chromadorea</taxon>
        <taxon>Rhabditida</taxon>
        <taxon>Spirurina</taxon>
        <taxon>Spiruromorpha</taxon>
        <taxon>Filarioidea</taxon>
        <taxon>Onchocercidae</taxon>
        <taxon>Brugia</taxon>
    </lineage>
</organism>
<dbReference type="EMBL" id="UZAG01003720">
    <property type="protein sequence ID" value="VDO15786.1"/>
    <property type="molecule type" value="Genomic_DNA"/>
</dbReference>
<reference evidence="4" key="1">
    <citation type="submission" date="2017-02" db="UniProtKB">
        <authorList>
            <consortium name="WormBaseParasite"/>
        </authorList>
    </citation>
    <scope>IDENTIFICATION</scope>
</reference>
<gene>
    <name evidence="2" type="ORF">BTMF_LOCUS3935</name>
</gene>
<evidence type="ECO:0000313" key="2">
    <source>
        <dbReference type="EMBL" id="VDO15786.1"/>
    </source>
</evidence>
<name>A0A0R3QE50_9BILA</name>
<evidence type="ECO:0000313" key="4">
    <source>
        <dbReference type="WBParaSite" id="BTMF_0000463601-mRNA-1"/>
    </source>
</evidence>
<accession>A0A0R3QE50</accession>
<dbReference type="Proteomes" id="UP000280834">
    <property type="component" value="Unassembled WGS sequence"/>
</dbReference>
<sequence>MQGGRLDDGPTAREWPHSRRFSLVTVRNPGAISRTGAHPQALANR</sequence>
<feature type="region of interest" description="Disordered" evidence="1">
    <location>
        <begin position="1"/>
        <end position="45"/>
    </location>
</feature>
<evidence type="ECO:0000256" key="1">
    <source>
        <dbReference type="SAM" id="MobiDB-lite"/>
    </source>
</evidence>
<proteinExistence type="predicted"/>
<dbReference type="AlphaFoldDB" id="A0A0R3QE50"/>